<name>A0A1I3JS37_9ACTN</name>
<gene>
    <name evidence="1" type="ORF">SAMN05216275_104114</name>
</gene>
<dbReference type="Proteomes" id="UP000199111">
    <property type="component" value="Unassembled WGS sequence"/>
</dbReference>
<proteinExistence type="predicted"/>
<dbReference type="AlphaFoldDB" id="A0A1I3JS37"/>
<keyword evidence="2" id="KW-1185">Reference proteome</keyword>
<accession>A0A1I3JS37</accession>
<organism evidence="1 2">
    <name type="scientific">Streptosporangium canum</name>
    <dbReference type="NCBI Taxonomy" id="324952"/>
    <lineage>
        <taxon>Bacteria</taxon>
        <taxon>Bacillati</taxon>
        <taxon>Actinomycetota</taxon>
        <taxon>Actinomycetes</taxon>
        <taxon>Streptosporangiales</taxon>
        <taxon>Streptosporangiaceae</taxon>
        <taxon>Streptosporangium</taxon>
    </lineage>
</organism>
<evidence type="ECO:0000313" key="2">
    <source>
        <dbReference type="Proteomes" id="UP000199111"/>
    </source>
</evidence>
<reference evidence="2" key="1">
    <citation type="submission" date="2016-10" db="EMBL/GenBank/DDBJ databases">
        <authorList>
            <person name="Varghese N."/>
            <person name="Submissions S."/>
        </authorList>
    </citation>
    <scope>NUCLEOTIDE SEQUENCE [LARGE SCALE GENOMIC DNA]</scope>
    <source>
        <strain evidence="2">CGMCC 4.2126</strain>
    </source>
</reference>
<protein>
    <submittedName>
        <fullName evidence="1">Uncharacterized protein</fullName>
    </submittedName>
</protein>
<sequence length="31" mass="3124">MDEARGHGRGLEAEAAPGRVCGLRADGVEGS</sequence>
<dbReference type="EMBL" id="FOQY01000004">
    <property type="protein sequence ID" value="SFI63062.1"/>
    <property type="molecule type" value="Genomic_DNA"/>
</dbReference>
<evidence type="ECO:0000313" key="1">
    <source>
        <dbReference type="EMBL" id="SFI63062.1"/>
    </source>
</evidence>